<dbReference type="InterPro" id="IPR009053">
    <property type="entry name" value="Prefoldin"/>
</dbReference>
<dbReference type="Gramene" id="MELO3C022017.2.1">
    <property type="protein sequence ID" value="MELO3C022017.2.1"/>
    <property type="gene ID" value="MELO3C022017.2"/>
</dbReference>
<dbReference type="CDD" id="cd23163">
    <property type="entry name" value="Prefoldin_2"/>
    <property type="match status" value="1"/>
</dbReference>
<dbReference type="Pfam" id="PF00861">
    <property type="entry name" value="Ribosomal_L18p"/>
    <property type="match status" value="1"/>
</dbReference>
<dbReference type="SUPFAM" id="SSF46579">
    <property type="entry name" value="Prefoldin"/>
    <property type="match status" value="1"/>
</dbReference>
<comment type="similarity">
    <text evidence="1">Belongs to the universal ribosomal protein uL18 family.</text>
</comment>
<feature type="coiled-coil region" evidence="6">
    <location>
        <begin position="404"/>
        <end position="438"/>
    </location>
</feature>
<dbReference type="FunFam" id="1.10.287.370:FF:000002">
    <property type="entry name" value="Prefoldin subunit 2"/>
    <property type="match status" value="1"/>
</dbReference>
<organism evidence="8">
    <name type="scientific">Cucumis melo</name>
    <name type="common">Muskmelon</name>
    <dbReference type="NCBI Taxonomy" id="3656"/>
    <lineage>
        <taxon>Eukaryota</taxon>
        <taxon>Viridiplantae</taxon>
        <taxon>Streptophyta</taxon>
        <taxon>Embryophyta</taxon>
        <taxon>Tracheophyta</taxon>
        <taxon>Spermatophyta</taxon>
        <taxon>Magnoliopsida</taxon>
        <taxon>eudicotyledons</taxon>
        <taxon>Gunneridae</taxon>
        <taxon>Pentapetalae</taxon>
        <taxon>rosids</taxon>
        <taxon>fabids</taxon>
        <taxon>Cucurbitales</taxon>
        <taxon>Cucurbitaceae</taxon>
        <taxon>Benincaseae</taxon>
        <taxon>Cucumis</taxon>
    </lineage>
</organism>
<evidence type="ECO:0000256" key="2">
    <source>
        <dbReference type="ARBA" id="ARBA00008045"/>
    </source>
</evidence>
<dbReference type="FunFam" id="3.30.420.100:FF:000009">
    <property type="entry name" value="uncharacterized protein LOC106777373 isoform X2"/>
    <property type="match status" value="1"/>
</dbReference>
<dbReference type="SUPFAM" id="SSF53137">
    <property type="entry name" value="Translational machinery components"/>
    <property type="match status" value="1"/>
</dbReference>
<keyword evidence="4" id="KW-0143">Chaperone</keyword>
<evidence type="ECO:0000256" key="7">
    <source>
        <dbReference type="SAM" id="MobiDB-lite"/>
    </source>
</evidence>
<dbReference type="Gene3D" id="3.30.420.100">
    <property type="match status" value="1"/>
</dbReference>
<accession>A0A9I9DQP3</accession>
<dbReference type="AlphaFoldDB" id="A0A9I9DQP3"/>
<dbReference type="GO" id="GO:0005840">
    <property type="term" value="C:ribosome"/>
    <property type="evidence" value="ECO:0007669"/>
    <property type="project" value="UniProtKB-KW"/>
</dbReference>
<keyword evidence="3" id="KW-0689">Ribosomal protein</keyword>
<protein>
    <submittedName>
        <fullName evidence="8">Uncharacterized protein</fullName>
    </submittedName>
</protein>
<dbReference type="Gene3D" id="1.10.287.370">
    <property type="match status" value="1"/>
</dbReference>
<dbReference type="GO" id="GO:0003735">
    <property type="term" value="F:structural constituent of ribosome"/>
    <property type="evidence" value="ECO:0007669"/>
    <property type="project" value="InterPro"/>
</dbReference>
<dbReference type="InterPro" id="IPR005484">
    <property type="entry name" value="Ribosomal_uL18_bac/plant/anim"/>
</dbReference>
<evidence type="ECO:0000256" key="1">
    <source>
        <dbReference type="ARBA" id="ARBA00007116"/>
    </source>
</evidence>
<evidence type="ECO:0000256" key="3">
    <source>
        <dbReference type="ARBA" id="ARBA00022980"/>
    </source>
</evidence>
<evidence type="ECO:0000256" key="5">
    <source>
        <dbReference type="ARBA" id="ARBA00023274"/>
    </source>
</evidence>
<dbReference type="CDD" id="cd00432">
    <property type="entry name" value="Ribosomal_L18_L5e"/>
    <property type="match status" value="1"/>
</dbReference>
<evidence type="ECO:0000313" key="8">
    <source>
        <dbReference type="EnsemblPlants" id="MELO3C022017.2.1"/>
    </source>
</evidence>
<feature type="compositionally biased region" description="Basic and acidic residues" evidence="7">
    <location>
        <begin position="439"/>
        <end position="453"/>
    </location>
</feature>
<dbReference type="InterPro" id="IPR002777">
    <property type="entry name" value="PFD_beta-like"/>
</dbReference>
<dbReference type="GO" id="GO:0051082">
    <property type="term" value="F:unfolded protein binding"/>
    <property type="evidence" value="ECO:0007669"/>
    <property type="project" value="InterPro"/>
</dbReference>
<name>A0A9I9DQP3_CUCME</name>
<dbReference type="PANTHER" id="PTHR13303">
    <property type="entry name" value="PREFOLDIN SUBUNIT 2"/>
    <property type="match status" value="1"/>
</dbReference>
<dbReference type="EnsemblPlants" id="MELO3C022017.2.1">
    <property type="protein sequence ID" value="MELO3C022017.2.1"/>
    <property type="gene ID" value="MELO3C022017.2"/>
</dbReference>
<dbReference type="InterPro" id="IPR057268">
    <property type="entry name" value="Ribosomal_L18"/>
</dbReference>
<dbReference type="InterPro" id="IPR027235">
    <property type="entry name" value="PFD2"/>
</dbReference>
<dbReference type="GO" id="GO:1990904">
    <property type="term" value="C:ribonucleoprotein complex"/>
    <property type="evidence" value="ECO:0007669"/>
    <property type="project" value="UniProtKB-KW"/>
</dbReference>
<feature type="region of interest" description="Disordered" evidence="7">
    <location>
        <begin position="439"/>
        <end position="466"/>
    </location>
</feature>
<keyword evidence="6" id="KW-0175">Coiled coil</keyword>
<proteinExistence type="inferred from homology"/>
<reference evidence="8" key="1">
    <citation type="submission" date="2023-03" db="UniProtKB">
        <authorList>
            <consortium name="EnsemblPlants"/>
        </authorList>
    </citation>
    <scope>IDENTIFICATION</scope>
</reference>
<dbReference type="GO" id="GO:0009409">
    <property type="term" value="P:response to cold"/>
    <property type="evidence" value="ECO:0007669"/>
    <property type="project" value="UniProtKB-ARBA"/>
</dbReference>
<dbReference type="Pfam" id="PF01920">
    <property type="entry name" value="Prefoldin_2"/>
    <property type="match status" value="1"/>
</dbReference>
<evidence type="ECO:0000256" key="4">
    <source>
        <dbReference type="ARBA" id="ARBA00023186"/>
    </source>
</evidence>
<dbReference type="GO" id="GO:0006457">
    <property type="term" value="P:protein folding"/>
    <property type="evidence" value="ECO:0007669"/>
    <property type="project" value="InterPro"/>
</dbReference>
<evidence type="ECO:0000256" key="6">
    <source>
        <dbReference type="SAM" id="Coils"/>
    </source>
</evidence>
<comment type="similarity">
    <text evidence="2">Belongs to the prefoldin subunit beta family.</text>
</comment>
<dbReference type="GO" id="GO:0006412">
    <property type="term" value="P:translation"/>
    <property type="evidence" value="ECO:0007669"/>
    <property type="project" value="InterPro"/>
</dbReference>
<dbReference type="GO" id="GO:0016272">
    <property type="term" value="C:prefoldin complex"/>
    <property type="evidence" value="ECO:0007669"/>
    <property type="project" value="InterPro"/>
</dbReference>
<sequence length="466" mass="52554">MFLRRGFAFTSPQNVLRACSFCSKAFPGGSIGSENERVAHSNSIANGSSRPQLTPLFPDDKPRSVAYDIELVDDDTWAVSCGLARAWEGREKGWSGLENRYSLEDEAHDPVDYCDSDFDDIDNMRIRGNLFYKLDRGSKEFDEYSLDFHRKKKSIKEKENREKSRSKVNDKLDKCLPSGQVKLPEHLKNKYVIVERENDDVEKKLRTPTFNQLTGLYHEPFCLDIYISKASVRACIIHRVTSKVVAVAHSISKDMKFDLTSRKDSSACAAVGAVLAQRALADDIHNLIYTPRKGERIEGKLQVVLQSVIDNGINVKIKMASSSESERKEPVNEQMVANMYGALRSELNQIYSKITELEMEVSEHSLVISAIEPLDPSRRCYRMIGGVLVERTIKEVLPAVQRNKEGLEEVISRLHEALEKKKKEISDLEAKYKIRIRKHDGEAKEEDSGRKEGAAQGVLVGPAGES</sequence>
<keyword evidence="5" id="KW-0687">Ribonucleoprotein</keyword>